<proteinExistence type="predicted"/>
<dbReference type="SUPFAM" id="SSF54593">
    <property type="entry name" value="Glyoxalase/Bleomycin resistance protein/Dihydroxybiphenyl dioxygenase"/>
    <property type="match status" value="1"/>
</dbReference>
<dbReference type="AlphaFoldDB" id="A0A1B1BGI5"/>
<dbReference type="InterPro" id="IPR029068">
    <property type="entry name" value="Glyas_Bleomycin-R_OHBP_Dase"/>
</dbReference>
<protein>
    <submittedName>
        <fullName evidence="2">Glyoxalase</fullName>
    </submittedName>
</protein>
<dbReference type="InterPro" id="IPR004360">
    <property type="entry name" value="Glyas_Fos-R_dOase_dom"/>
</dbReference>
<dbReference type="PROSITE" id="PS51819">
    <property type="entry name" value="VOC"/>
    <property type="match status" value="1"/>
</dbReference>
<dbReference type="PATRIC" id="fig|670052.7.peg.729"/>
<keyword evidence="3" id="KW-1185">Reference proteome</keyword>
<evidence type="ECO:0000313" key="2">
    <source>
        <dbReference type="EMBL" id="ANP71670.1"/>
    </source>
</evidence>
<dbReference type="Proteomes" id="UP000092582">
    <property type="component" value="Chromosome 1"/>
</dbReference>
<dbReference type="RefSeq" id="WP_066593274.1">
    <property type="nucleotide sequence ID" value="NZ_CP016282.1"/>
</dbReference>
<name>A0A1B1BGI5_9MICO</name>
<dbReference type="Pfam" id="PF00903">
    <property type="entry name" value="Glyoxalase"/>
    <property type="match status" value="1"/>
</dbReference>
<dbReference type="CDD" id="cd06587">
    <property type="entry name" value="VOC"/>
    <property type="match status" value="1"/>
</dbReference>
<dbReference type="InterPro" id="IPR037523">
    <property type="entry name" value="VOC_core"/>
</dbReference>
<dbReference type="Gene3D" id="3.10.180.10">
    <property type="entry name" value="2,3-Dihydroxybiphenyl 1,2-Dioxygenase, domain 1"/>
    <property type="match status" value="1"/>
</dbReference>
<organism evidence="2 3">
    <name type="scientific">Cryobacterium arcticum</name>
    <dbReference type="NCBI Taxonomy" id="670052"/>
    <lineage>
        <taxon>Bacteria</taxon>
        <taxon>Bacillati</taxon>
        <taxon>Actinomycetota</taxon>
        <taxon>Actinomycetes</taxon>
        <taxon>Micrococcales</taxon>
        <taxon>Microbacteriaceae</taxon>
        <taxon>Cryobacterium</taxon>
    </lineage>
</organism>
<dbReference type="EMBL" id="CP016282">
    <property type="protein sequence ID" value="ANP71670.1"/>
    <property type="molecule type" value="Genomic_DNA"/>
</dbReference>
<accession>A0A1B1BGI5</accession>
<dbReference type="OrthoDB" id="9804907at2"/>
<dbReference type="KEGG" id="cart:PA27867_0703"/>
<reference evidence="2 3" key="1">
    <citation type="submission" date="2016-06" db="EMBL/GenBank/DDBJ databases">
        <title>Genome sequencing of Cryobacterium arcticum PAMC 27867.</title>
        <authorList>
            <person name="Lee J."/>
            <person name="Kim O.-S."/>
        </authorList>
    </citation>
    <scope>NUCLEOTIDE SEQUENCE [LARGE SCALE GENOMIC DNA]</scope>
    <source>
        <strain evidence="2 3">PAMC 27867</strain>
    </source>
</reference>
<gene>
    <name evidence="2" type="ORF">PA27867_0703</name>
</gene>
<dbReference type="STRING" id="670052.PA27867_0703"/>
<feature type="domain" description="VOC" evidence="1">
    <location>
        <begin position="4"/>
        <end position="124"/>
    </location>
</feature>
<sequence length="130" mass="14318">MLSQLEPSAVLPARDIKRARTFYTEKLGLQPAEEREGELRFRALSGASVLVYETENAGTAKNTALLWTTDDLAGEVARLRDAGVVFEEYDLPGLKTENGIATTDQERAAWFKDSEGNILCVAEERVAAEL</sequence>
<evidence type="ECO:0000259" key="1">
    <source>
        <dbReference type="PROSITE" id="PS51819"/>
    </source>
</evidence>
<evidence type="ECO:0000313" key="3">
    <source>
        <dbReference type="Proteomes" id="UP000092582"/>
    </source>
</evidence>